<evidence type="ECO:0000259" key="9">
    <source>
        <dbReference type="PROSITE" id="PS00624"/>
    </source>
</evidence>
<dbReference type="SUPFAM" id="SSF54373">
    <property type="entry name" value="FAD-linked reductases, C-terminal domain"/>
    <property type="match status" value="1"/>
</dbReference>
<proteinExistence type="inferred from homology"/>
<reference evidence="10 11" key="1">
    <citation type="submission" date="2016-11" db="EMBL/GenBank/DDBJ databases">
        <title>Draft genome of Pseudomonas versuta A4R1.12.</title>
        <authorList>
            <person name="See-Too W.-S."/>
        </authorList>
    </citation>
    <scope>NUCLEOTIDE SEQUENCE [LARGE SCALE GENOMIC DNA]</scope>
    <source>
        <strain evidence="10 11">A4R1.12</strain>
    </source>
</reference>
<evidence type="ECO:0000256" key="7">
    <source>
        <dbReference type="RuleBase" id="RU003968"/>
    </source>
</evidence>
<dbReference type="RefSeq" id="WP_073509150.1">
    <property type="nucleotide sequence ID" value="NZ_MPJD01000010.1"/>
</dbReference>
<keyword evidence="5" id="KW-0560">Oxidoreductase</keyword>
<keyword evidence="3 7" id="KW-0285">Flavoprotein</keyword>
<dbReference type="SUPFAM" id="SSF51905">
    <property type="entry name" value="FAD/NAD(P)-binding domain"/>
    <property type="match status" value="1"/>
</dbReference>
<dbReference type="Proteomes" id="UP000185990">
    <property type="component" value="Unassembled WGS sequence"/>
</dbReference>
<evidence type="ECO:0000256" key="2">
    <source>
        <dbReference type="ARBA" id="ARBA00010790"/>
    </source>
</evidence>
<dbReference type="PANTHER" id="PTHR11552">
    <property type="entry name" value="GLUCOSE-METHANOL-CHOLINE GMC OXIDOREDUCTASE"/>
    <property type="match status" value="1"/>
</dbReference>
<sequence>MSTFDYIIVGGGTAGCILANRLTASGKYRVLMIEAGGEPKGFWIPIPAGFSKLLTDKRYNWRFKTQAEENTRGREIAVPRGKGLGGSTLINGMIYVRGQPGDYDAWESGGARGWNFDTLKPYFKKIENYAQGDHRRGHEGPMHLDQVRERYPISDAFMLAAKQDGQPFNADYNGDDQTGFGYYQVAQHKGRRWSVVDGYLNPARNRPNLTIQTHAHVLRLELKGARCTGVTYRQRGKEVTVNAAQEVILCAGSIQSPQILELSGIGRPDVLEKVGIALKHRLDGVGENYIDHFATRMNWKMKNTVTLNELARGWRLGMAVAEYFTRRTGILTLGTGLVHGFVKTAPTMATPDVQYFVVHASYANAAERILDKHPGMTIGVSQLRPRSRGSIHIQSADPDVMPAIRPNFLSVEEDRVSLIEGMKIARRIMQRPAMQAFVEVETGPGIEVKTDEQWLEFAQVNGQTIYHPIATCRMGEDAEAVVDSSLRVRGLTGLRVVDASVIPSMVSGNIQGAVMAVAERGADLVLGSASLV</sequence>
<dbReference type="InterPro" id="IPR000172">
    <property type="entry name" value="GMC_OxRdtase_N"/>
</dbReference>
<feature type="domain" description="Glucose-methanol-choline oxidoreductase N-terminal" evidence="8">
    <location>
        <begin position="81"/>
        <end position="104"/>
    </location>
</feature>
<protein>
    <submittedName>
        <fullName evidence="10">Choline dehydrogenase</fullName>
    </submittedName>
</protein>
<evidence type="ECO:0000256" key="1">
    <source>
        <dbReference type="ARBA" id="ARBA00001974"/>
    </source>
</evidence>
<evidence type="ECO:0000259" key="8">
    <source>
        <dbReference type="PROSITE" id="PS00623"/>
    </source>
</evidence>
<comment type="similarity">
    <text evidence="2 7">Belongs to the GMC oxidoreductase family.</text>
</comment>
<evidence type="ECO:0000313" key="11">
    <source>
        <dbReference type="Proteomes" id="UP000185990"/>
    </source>
</evidence>
<dbReference type="InterPro" id="IPR036188">
    <property type="entry name" value="FAD/NAD-bd_sf"/>
</dbReference>
<dbReference type="AlphaFoldDB" id="A0A853ZYV7"/>
<dbReference type="PROSITE" id="PS00624">
    <property type="entry name" value="GMC_OXRED_2"/>
    <property type="match status" value="1"/>
</dbReference>
<gene>
    <name evidence="10" type="ORF">BOH74_05450</name>
</gene>
<name>A0A853ZYV7_9PSED</name>
<dbReference type="GO" id="GO:0016614">
    <property type="term" value="F:oxidoreductase activity, acting on CH-OH group of donors"/>
    <property type="evidence" value="ECO:0007669"/>
    <property type="project" value="InterPro"/>
</dbReference>
<organism evidence="10 11">
    <name type="scientific">Pseudomonas versuta</name>
    <dbReference type="NCBI Taxonomy" id="1788301"/>
    <lineage>
        <taxon>Bacteria</taxon>
        <taxon>Pseudomonadati</taxon>
        <taxon>Pseudomonadota</taxon>
        <taxon>Gammaproteobacteria</taxon>
        <taxon>Pseudomonadales</taxon>
        <taxon>Pseudomonadaceae</taxon>
        <taxon>Pseudomonas</taxon>
    </lineage>
</organism>
<evidence type="ECO:0000256" key="3">
    <source>
        <dbReference type="ARBA" id="ARBA00022630"/>
    </source>
</evidence>
<dbReference type="InterPro" id="IPR007867">
    <property type="entry name" value="GMC_OxRtase_C"/>
</dbReference>
<dbReference type="PIRSF" id="PIRSF000137">
    <property type="entry name" value="Alcohol_oxidase"/>
    <property type="match status" value="1"/>
</dbReference>
<evidence type="ECO:0000313" key="10">
    <source>
        <dbReference type="EMBL" id="OKA27228.1"/>
    </source>
</evidence>
<feature type="binding site" evidence="6">
    <location>
        <position position="217"/>
    </location>
    <ligand>
        <name>FAD</name>
        <dbReference type="ChEBI" id="CHEBI:57692"/>
    </ligand>
</feature>
<dbReference type="Pfam" id="PF00732">
    <property type="entry name" value="GMC_oxred_N"/>
    <property type="match status" value="1"/>
</dbReference>
<dbReference type="Gene3D" id="3.50.50.60">
    <property type="entry name" value="FAD/NAD(P)-binding domain"/>
    <property type="match status" value="1"/>
</dbReference>
<evidence type="ECO:0000256" key="5">
    <source>
        <dbReference type="ARBA" id="ARBA00023002"/>
    </source>
</evidence>
<dbReference type="Gene3D" id="3.30.560.10">
    <property type="entry name" value="Glucose Oxidase, domain 3"/>
    <property type="match status" value="1"/>
</dbReference>
<comment type="caution">
    <text evidence="10">The sequence shown here is derived from an EMBL/GenBank/DDBJ whole genome shotgun (WGS) entry which is preliminary data.</text>
</comment>
<dbReference type="GO" id="GO:0050660">
    <property type="term" value="F:flavin adenine dinucleotide binding"/>
    <property type="evidence" value="ECO:0007669"/>
    <property type="project" value="InterPro"/>
</dbReference>
<dbReference type="EMBL" id="MPJD01000010">
    <property type="protein sequence ID" value="OKA27228.1"/>
    <property type="molecule type" value="Genomic_DNA"/>
</dbReference>
<evidence type="ECO:0000256" key="6">
    <source>
        <dbReference type="PIRSR" id="PIRSR000137-2"/>
    </source>
</evidence>
<accession>A0A853ZYV7</accession>
<dbReference type="PANTHER" id="PTHR11552:SF147">
    <property type="entry name" value="CHOLINE DEHYDROGENASE, MITOCHONDRIAL"/>
    <property type="match status" value="1"/>
</dbReference>
<evidence type="ECO:0000256" key="4">
    <source>
        <dbReference type="ARBA" id="ARBA00022827"/>
    </source>
</evidence>
<keyword evidence="4 6" id="KW-0274">FAD</keyword>
<dbReference type="PROSITE" id="PS00623">
    <property type="entry name" value="GMC_OXRED_1"/>
    <property type="match status" value="1"/>
</dbReference>
<dbReference type="InterPro" id="IPR012132">
    <property type="entry name" value="GMC_OxRdtase"/>
</dbReference>
<comment type="cofactor">
    <cofactor evidence="1 6">
        <name>FAD</name>
        <dbReference type="ChEBI" id="CHEBI:57692"/>
    </cofactor>
</comment>
<dbReference type="Pfam" id="PF05199">
    <property type="entry name" value="GMC_oxred_C"/>
    <property type="match status" value="1"/>
</dbReference>
<feature type="domain" description="Glucose-methanol-choline oxidoreductase N-terminal" evidence="9">
    <location>
        <begin position="252"/>
        <end position="266"/>
    </location>
</feature>